<keyword evidence="2" id="KW-0812">Transmembrane</keyword>
<evidence type="ECO:0000256" key="2">
    <source>
        <dbReference type="SAM" id="Phobius"/>
    </source>
</evidence>
<dbReference type="EMBL" id="BAABIB010000151">
    <property type="protein sequence ID" value="GAA4666879.1"/>
    <property type="molecule type" value="Genomic_DNA"/>
</dbReference>
<feature type="transmembrane region" description="Helical" evidence="2">
    <location>
        <begin position="151"/>
        <end position="171"/>
    </location>
</feature>
<evidence type="ECO:0008006" key="5">
    <source>
        <dbReference type="Google" id="ProtNLM"/>
    </source>
</evidence>
<evidence type="ECO:0000256" key="1">
    <source>
        <dbReference type="SAM" id="MobiDB-lite"/>
    </source>
</evidence>
<keyword evidence="2" id="KW-0472">Membrane</keyword>
<feature type="transmembrane region" description="Helical" evidence="2">
    <location>
        <begin position="66"/>
        <end position="85"/>
    </location>
</feature>
<accession>A0ABP8VMB4</accession>
<feature type="compositionally biased region" description="Low complexity" evidence="1">
    <location>
        <begin position="11"/>
        <end position="57"/>
    </location>
</feature>
<organism evidence="3 4">
    <name type="scientific">Amycolatopsis dongchuanensis</name>
    <dbReference type="NCBI Taxonomy" id="1070866"/>
    <lineage>
        <taxon>Bacteria</taxon>
        <taxon>Bacillati</taxon>
        <taxon>Actinomycetota</taxon>
        <taxon>Actinomycetes</taxon>
        <taxon>Pseudonocardiales</taxon>
        <taxon>Pseudonocardiaceae</taxon>
        <taxon>Amycolatopsis</taxon>
    </lineage>
</organism>
<gene>
    <name evidence="3" type="ORF">GCM10023214_70790</name>
</gene>
<feature type="transmembrane region" description="Helical" evidence="2">
    <location>
        <begin position="183"/>
        <end position="204"/>
    </location>
</feature>
<evidence type="ECO:0000313" key="4">
    <source>
        <dbReference type="Proteomes" id="UP001500192"/>
    </source>
</evidence>
<dbReference type="Proteomes" id="UP001500192">
    <property type="component" value="Unassembled WGS sequence"/>
</dbReference>
<evidence type="ECO:0000313" key="3">
    <source>
        <dbReference type="EMBL" id="GAA4666879.1"/>
    </source>
</evidence>
<comment type="caution">
    <text evidence="3">The sequence shown here is derived from an EMBL/GenBank/DDBJ whole genome shotgun (WGS) entry which is preliminary data.</text>
</comment>
<dbReference type="SUPFAM" id="SSF81995">
    <property type="entry name" value="beta-sandwich domain of Sec23/24"/>
    <property type="match status" value="1"/>
</dbReference>
<feature type="compositionally biased region" description="Pro residues" evidence="1">
    <location>
        <begin position="1"/>
        <end position="10"/>
    </location>
</feature>
<sequence>MSYPNQPPQWNPYGQQPGQYPQQPPTGQYPQQPGPYGQQQYGYGQPGPYGQPGQWGQPPALSRPNIWAGAVLVLGGLFGVLQFFLPWIDSSFSNVHATGMDVADLASAASAFGAGSSATLIEIGVWAVLIGGALEILLGATMFVPMRNHRPIGVVTLVLSVFMVVGAVFWLTGGDPNPDSTSVGYYFFLIAGVVSLIGGVLGVVRR</sequence>
<dbReference type="RefSeq" id="WP_346056357.1">
    <property type="nucleotide sequence ID" value="NZ_BAABIB010000151.1"/>
</dbReference>
<feature type="region of interest" description="Disordered" evidence="1">
    <location>
        <begin position="1"/>
        <end position="57"/>
    </location>
</feature>
<proteinExistence type="predicted"/>
<name>A0ABP8VMB4_9PSEU</name>
<keyword evidence="4" id="KW-1185">Reference proteome</keyword>
<keyword evidence="2" id="KW-1133">Transmembrane helix</keyword>
<reference evidence="4" key="1">
    <citation type="journal article" date="2019" name="Int. J. Syst. Evol. Microbiol.">
        <title>The Global Catalogue of Microorganisms (GCM) 10K type strain sequencing project: providing services to taxonomists for standard genome sequencing and annotation.</title>
        <authorList>
            <consortium name="The Broad Institute Genomics Platform"/>
            <consortium name="The Broad Institute Genome Sequencing Center for Infectious Disease"/>
            <person name="Wu L."/>
            <person name="Ma J."/>
        </authorList>
    </citation>
    <scope>NUCLEOTIDE SEQUENCE [LARGE SCALE GENOMIC DNA]</scope>
    <source>
        <strain evidence="4">JCM 18054</strain>
    </source>
</reference>
<protein>
    <recommendedName>
        <fullName evidence="5">Integral membrane protein</fullName>
    </recommendedName>
</protein>